<dbReference type="Pfam" id="PF19236">
    <property type="entry name" value="ADAMTS_CR_3"/>
    <property type="match status" value="1"/>
</dbReference>
<dbReference type="InterPro" id="IPR000884">
    <property type="entry name" value="TSP1_rpt"/>
</dbReference>
<keyword evidence="4" id="KW-0677">Repeat</keyword>
<comment type="subcellular location">
    <subcellularLocation>
        <location evidence="1">Secreted</location>
    </subcellularLocation>
</comment>
<evidence type="ECO:0000256" key="3">
    <source>
        <dbReference type="ARBA" id="ARBA00022729"/>
    </source>
</evidence>
<dbReference type="GO" id="GO:0004222">
    <property type="term" value="F:metalloendopeptidase activity"/>
    <property type="evidence" value="ECO:0007669"/>
    <property type="project" value="TreeGrafter"/>
</dbReference>
<feature type="domain" description="PLAC" evidence="7">
    <location>
        <begin position="837"/>
        <end position="874"/>
    </location>
</feature>
<dbReference type="Gene3D" id="2.20.100.10">
    <property type="entry name" value="Thrombospondin type-1 (TSP1) repeat"/>
    <property type="match status" value="6"/>
</dbReference>
<dbReference type="Pfam" id="PF00090">
    <property type="entry name" value="TSP_1"/>
    <property type="match status" value="1"/>
</dbReference>
<dbReference type="FunFam" id="2.20.100.10:FF:000005">
    <property type="entry name" value="ADAM metallopeptidase with thrombospondin type 1 motif 9"/>
    <property type="match status" value="3"/>
</dbReference>
<dbReference type="Pfam" id="PF08686">
    <property type="entry name" value="PLAC"/>
    <property type="match status" value="1"/>
</dbReference>
<dbReference type="AlphaFoldDB" id="A0A3B5M5U9"/>
<feature type="region of interest" description="Disordered" evidence="5">
    <location>
        <begin position="108"/>
        <end position="140"/>
    </location>
</feature>
<evidence type="ECO:0000256" key="6">
    <source>
        <dbReference type="SAM" id="SignalP"/>
    </source>
</evidence>
<proteinExistence type="predicted"/>
<dbReference type="Proteomes" id="UP000261380">
    <property type="component" value="Unplaced"/>
</dbReference>
<feature type="signal peptide" evidence="6">
    <location>
        <begin position="1"/>
        <end position="31"/>
    </location>
</feature>
<dbReference type="PANTHER" id="PTHR13723:SF319">
    <property type="entry name" value="THROMBOSPONDIN TYPE 1 DOMAIN CONTAINING 4"/>
    <property type="match status" value="1"/>
</dbReference>
<dbReference type="PANTHER" id="PTHR13723">
    <property type="entry name" value="ADAMTS A DISINTEGRIN AND METALLOPROTEASE WITH THROMBOSPONDIN MOTIFS PROTEASE"/>
    <property type="match status" value="1"/>
</dbReference>
<dbReference type="Pfam" id="PF19030">
    <property type="entry name" value="TSP1_ADAMTS"/>
    <property type="match status" value="5"/>
</dbReference>
<dbReference type="STRING" id="32473.ENSXCOP00000016791"/>
<dbReference type="InterPro" id="IPR036383">
    <property type="entry name" value="TSP1_rpt_sf"/>
</dbReference>
<dbReference type="SMART" id="SM00209">
    <property type="entry name" value="TSP1"/>
    <property type="match status" value="6"/>
</dbReference>
<dbReference type="PROSITE" id="PS50900">
    <property type="entry name" value="PLAC"/>
    <property type="match status" value="1"/>
</dbReference>
<dbReference type="GO" id="GO:0030198">
    <property type="term" value="P:extracellular matrix organization"/>
    <property type="evidence" value="ECO:0007669"/>
    <property type="project" value="TreeGrafter"/>
</dbReference>
<dbReference type="Pfam" id="PF05986">
    <property type="entry name" value="ADAMTS_spacer1"/>
    <property type="match status" value="1"/>
</dbReference>
<dbReference type="GO" id="GO:0031012">
    <property type="term" value="C:extracellular matrix"/>
    <property type="evidence" value="ECO:0007669"/>
    <property type="project" value="TreeGrafter"/>
</dbReference>
<evidence type="ECO:0000256" key="1">
    <source>
        <dbReference type="ARBA" id="ARBA00004613"/>
    </source>
</evidence>
<dbReference type="GeneTree" id="ENSGT00940000156594"/>
<dbReference type="SUPFAM" id="SSF82895">
    <property type="entry name" value="TSP-1 type 1 repeat"/>
    <property type="match status" value="6"/>
</dbReference>
<dbReference type="InterPro" id="IPR010909">
    <property type="entry name" value="PLAC"/>
</dbReference>
<keyword evidence="2" id="KW-0964">Secreted</keyword>
<reference evidence="8" key="2">
    <citation type="submission" date="2025-09" db="UniProtKB">
        <authorList>
            <consortium name="Ensembl"/>
        </authorList>
    </citation>
    <scope>IDENTIFICATION</scope>
</reference>
<reference evidence="8" key="1">
    <citation type="submission" date="2025-08" db="UniProtKB">
        <authorList>
            <consortium name="Ensembl"/>
        </authorList>
    </citation>
    <scope>IDENTIFICATION</scope>
</reference>
<feature type="compositionally biased region" description="Basic and acidic residues" evidence="5">
    <location>
        <begin position="126"/>
        <end position="140"/>
    </location>
</feature>
<dbReference type="InterPro" id="IPR010294">
    <property type="entry name" value="ADAMTS_spacer1"/>
</dbReference>
<keyword evidence="9" id="KW-1185">Reference proteome</keyword>
<name>A0A3B5M5U9_9TELE</name>
<evidence type="ECO:0000313" key="8">
    <source>
        <dbReference type="Ensembl" id="ENSXCOP00000016791.1"/>
    </source>
</evidence>
<protein>
    <submittedName>
        <fullName evidence="8">Thrombospondin type 1 domain containing 4</fullName>
    </submittedName>
</protein>
<organism evidence="8 9">
    <name type="scientific">Xiphophorus couchianus</name>
    <name type="common">Monterrey platyfish</name>
    <dbReference type="NCBI Taxonomy" id="32473"/>
    <lineage>
        <taxon>Eukaryota</taxon>
        <taxon>Metazoa</taxon>
        <taxon>Chordata</taxon>
        <taxon>Craniata</taxon>
        <taxon>Vertebrata</taxon>
        <taxon>Euteleostomi</taxon>
        <taxon>Actinopterygii</taxon>
        <taxon>Neopterygii</taxon>
        <taxon>Teleostei</taxon>
        <taxon>Neoteleostei</taxon>
        <taxon>Acanthomorphata</taxon>
        <taxon>Ovalentaria</taxon>
        <taxon>Atherinomorphae</taxon>
        <taxon>Cyprinodontiformes</taxon>
        <taxon>Poeciliidae</taxon>
        <taxon>Poeciliinae</taxon>
        <taxon>Xiphophorus</taxon>
    </lineage>
</organism>
<feature type="chain" id="PRO_5017261037" evidence="6">
    <location>
        <begin position="32"/>
        <end position="884"/>
    </location>
</feature>
<dbReference type="FunFam" id="2.60.120.830:FF:000001">
    <property type="entry name" value="A disintegrin and metalloproteinase with thrombospondin motifs 1"/>
    <property type="match status" value="1"/>
</dbReference>
<evidence type="ECO:0000259" key="7">
    <source>
        <dbReference type="PROSITE" id="PS50900"/>
    </source>
</evidence>
<evidence type="ECO:0000256" key="2">
    <source>
        <dbReference type="ARBA" id="ARBA00022525"/>
    </source>
</evidence>
<dbReference type="InterPro" id="IPR045371">
    <property type="entry name" value="ADAMTS_CR_3"/>
</dbReference>
<evidence type="ECO:0000313" key="9">
    <source>
        <dbReference type="Proteomes" id="UP000261380"/>
    </source>
</evidence>
<evidence type="ECO:0000256" key="4">
    <source>
        <dbReference type="ARBA" id="ARBA00022737"/>
    </source>
</evidence>
<dbReference type="GO" id="GO:0006508">
    <property type="term" value="P:proteolysis"/>
    <property type="evidence" value="ECO:0007669"/>
    <property type="project" value="TreeGrafter"/>
</dbReference>
<dbReference type="PROSITE" id="PS50092">
    <property type="entry name" value="TSP1"/>
    <property type="match status" value="6"/>
</dbReference>
<sequence length="884" mass="98940">MLPMSTWLSHLNVLSHFFALSCLSNISSVASVQVPQRTESQQEFRSEYGEIQGAWGTWGAWSTCSRTCGKGVQEQTRPCLPVYTQYPSRGAAVQPQQPGHVISALKPAAAPRHSGVRAFNNSSSRGELRREKQSRPGERRKVTHIVPGKYGRGSASPHLHRQKRSPAANSLQAFPRGHTNLRSHKLDASNNLHRFTRPYVHPRTQHPRNNQLWTSLYQPVSSNQAEVQTGSHTSSHQLHKERPYNPLPSSFCTGEHAHYRICNSNDCPPSSKDIRAVQCSSYNNQPFMGRLYKWEPFNEVSGGQHCELNCRATGFRFYVRQSDRVIDGTPCGQNETNLCVAGRCASLGCDEYLGSGKVVDKCGVCGGDNSTCRLVSGVFKHSLSKIGYHKIVEIPEGATRINVTEMVKSRNYLALRSRSGRSIINGNWAIDRPGKYEGGGTMFTYRRPNEISSTAGESFLAEGPTNEILDVYVSRKIIIYSKKKKKVLSSLMARPMQKFFSGFRNSIFRCVHRLNHVEVSDAFCESSSRPGPQEEACNLQPCPAFWDIGEWSECSKTCGLGMQHRQVLCRQVYANRTLNVHMSRCQHLERPETASTCQLKICSEWQIRSEWTSCSVPCGVGQRSREVRCVSNVGDFVPDEECNMNLRPTNVENCDMGACAKSWFYTEWGNRCSAECGMGVRTRSILCLTNHISSLPLEGCGSEQPADSQICNNGPCDNRIEWFTGPWSQCSAECGTGSQQRSVVCLVKSDEGFTVMPPYECSSLDRPLSQQSCNIKTCGAKWYHTDWSACSKTCEGGFRVREVRCLSDDMLSSEACDEQLRPADREDCSPEPCIPQIDLNCRDKYYNCNVVVQARLCVYDYYKTACCASCSRIAHKQKVHRGHS</sequence>
<dbReference type="Ensembl" id="ENSXCOT00000017008.1">
    <property type="protein sequence ID" value="ENSXCOP00000016791.1"/>
    <property type="gene ID" value="ENSXCOG00000012666.1"/>
</dbReference>
<evidence type="ECO:0000256" key="5">
    <source>
        <dbReference type="SAM" id="MobiDB-lite"/>
    </source>
</evidence>
<dbReference type="InterPro" id="IPR050439">
    <property type="entry name" value="ADAMTS_ADAMTS-like"/>
</dbReference>
<keyword evidence="3 6" id="KW-0732">Signal</keyword>
<gene>
    <name evidence="8" type="primary">THSD4</name>
</gene>
<dbReference type="Gene3D" id="2.60.120.830">
    <property type="match status" value="1"/>
</dbReference>
<accession>A0A3B5M5U9</accession>
<dbReference type="GO" id="GO:0005576">
    <property type="term" value="C:extracellular region"/>
    <property type="evidence" value="ECO:0007669"/>
    <property type="project" value="UniProtKB-SubCell"/>
</dbReference>